<keyword evidence="4" id="KW-1185">Reference proteome</keyword>
<dbReference type="OrthoDB" id="4827574at2"/>
<evidence type="ECO:0000256" key="1">
    <source>
        <dbReference type="SAM" id="MobiDB-lite"/>
    </source>
</evidence>
<reference evidence="3 4" key="1">
    <citation type="submission" date="2018-08" db="EMBL/GenBank/DDBJ databases">
        <title>Paenibacillus sp. M4BSY-1, whole genome shotgun sequence.</title>
        <authorList>
            <person name="Tuo L."/>
        </authorList>
    </citation>
    <scope>NUCLEOTIDE SEQUENCE [LARGE SCALE GENOMIC DNA]</scope>
    <source>
        <strain evidence="3 4">M4BSY-1</strain>
    </source>
</reference>
<organism evidence="3 4">
    <name type="scientific">Paenibacillus paeoniae</name>
    <dbReference type="NCBI Taxonomy" id="2292705"/>
    <lineage>
        <taxon>Bacteria</taxon>
        <taxon>Bacillati</taxon>
        <taxon>Bacillota</taxon>
        <taxon>Bacilli</taxon>
        <taxon>Bacillales</taxon>
        <taxon>Paenibacillaceae</taxon>
        <taxon>Paenibacillus</taxon>
    </lineage>
</organism>
<dbReference type="EMBL" id="QUBQ01000001">
    <property type="protein sequence ID" value="REK76455.1"/>
    <property type="molecule type" value="Genomic_DNA"/>
</dbReference>
<accession>A0A371PKH9</accession>
<evidence type="ECO:0000313" key="4">
    <source>
        <dbReference type="Proteomes" id="UP000261905"/>
    </source>
</evidence>
<dbReference type="RefSeq" id="WP_116043411.1">
    <property type="nucleotide sequence ID" value="NZ_QUBQ01000001.1"/>
</dbReference>
<dbReference type="Proteomes" id="UP000261905">
    <property type="component" value="Unassembled WGS sequence"/>
</dbReference>
<comment type="caution">
    <text evidence="3">The sequence shown here is derived from an EMBL/GenBank/DDBJ whole genome shotgun (WGS) entry which is preliminary data.</text>
</comment>
<sequence length="244" mass="27964">MSQTEYSASGHPIHRHKERDDSFQPASGDEETIEKVTAHVEKHIGEVDFVFHEIVSDGIHIDILRVPPAQGRNYYTLVTCGMSSLSMTVPEGAERFRFAELMLCLPAEWPLTEEAMQDEKNYWPIRWLKTLARLPHDYNSWLYAGHTIPNGDPAEPYAANTKLTGMLLSLPTIAEDPNGFFTLQMSEEKEVHFFSLLPVYNEEMNFKLKQGAEELFQKLGQAGINEVLNIQRKNVCKKSWFSFR</sequence>
<name>A0A371PKH9_9BACL</name>
<gene>
    <name evidence="3" type="ORF">DX130_05285</name>
</gene>
<evidence type="ECO:0000313" key="3">
    <source>
        <dbReference type="EMBL" id="REK76455.1"/>
    </source>
</evidence>
<proteinExistence type="predicted"/>
<dbReference type="AlphaFoldDB" id="A0A371PKH9"/>
<dbReference type="InterPro" id="IPR020941">
    <property type="entry name" value="SUFU-like_domain"/>
</dbReference>
<evidence type="ECO:0000259" key="2">
    <source>
        <dbReference type="Pfam" id="PF05076"/>
    </source>
</evidence>
<dbReference type="SUPFAM" id="SSF103359">
    <property type="entry name" value="Suppressor of Fused, N-terminal domain"/>
    <property type="match status" value="1"/>
</dbReference>
<dbReference type="Pfam" id="PF05076">
    <property type="entry name" value="SUFU"/>
    <property type="match status" value="1"/>
</dbReference>
<feature type="domain" description="Suppressor of fused-like" evidence="2">
    <location>
        <begin position="59"/>
        <end position="233"/>
    </location>
</feature>
<protein>
    <submittedName>
        <fullName evidence="3">Suppressor of fused domain protein</fullName>
    </submittedName>
</protein>
<dbReference type="InterPro" id="IPR037181">
    <property type="entry name" value="SUFU_N"/>
</dbReference>
<feature type="region of interest" description="Disordered" evidence="1">
    <location>
        <begin position="1"/>
        <end position="30"/>
    </location>
</feature>